<comment type="caution">
    <text evidence="1">The sequence shown here is derived from an EMBL/GenBank/DDBJ whole genome shotgun (WGS) entry which is preliminary data.</text>
</comment>
<dbReference type="RefSeq" id="WP_307334901.1">
    <property type="nucleotide sequence ID" value="NZ_JAUSUQ010000001.1"/>
</dbReference>
<sequence length="357" mass="41640">MKLIDCLLQQDIGQLNRLASFYRCECNRHSKLELVQSIHFQLLNKQACQAALQELGDNLLPFVQFLIFQPKRTYSIEELMAKGRFVQSVTGIEAEPEQWLTQLIKRGWLFIIPDPCHKQIEIPLDIHHLLRQVLKNRFLHLVQPVPDEELQEQDQFKLRDERQAIVGDLFCFLRFVAADPVPLTKTGVIHRRFQQRLLNSFAVPEDPLGKQRWRFGYGRRFPAYPNRFALIYDFCYAQGWIMEGEHCLSLTPKGEHIVAAPSNQAQLIEQLTRYWLILYQKPIPSLPFLFELLTSGLNGQWIRADKLASLLSPWLKAYYFDDVSTLIQERILGMMSHLGLVMLLADESAGRYYVKIK</sequence>
<evidence type="ECO:0008006" key="3">
    <source>
        <dbReference type="Google" id="ProtNLM"/>
    </source>
</evidence>
<organism evidence="1 2">
    <name type="scientific">Caldalkalibacillus uzonensis</name>
    <dbReference type="NCBI Taxonomy" id="353224"/>
    <lineage>
        <taxon>Bacteria</taxon>
        <taxon>Bacillati</taxon>
        <taxon>Bacillota</taxon>
        <taxon>Bacilli</taxon>
        <taxon>Bacillales</taxon>
        <taxon>Bacillaceae</taxon>
        <taxon>Caldalkalibacillus</taxon>
    </lineage>
</organism>
<name>A0ABU0CMJ7_9BACI</name>
<reference evidence="1 2" key="1">
    <citation type="submission" date="2023-07" db="EMBL/GenBank/DDBJ databases">
        <title>Genomic Encyclopedia of Type Strains, Phase IV (KMG-IV): sequencing the most valuable type-strain genomes for metagenomic binning, comparative biology and taxonomic classification.</title>
        <authorList>
            <person name="Goeker M."/>
        </authorList>
    </citation>
    <scope>NUCLEOTIDE SEQUENCE [LARGE SCALE GENOMIC DNA]</scope>
    <source>
        <strain evidence="1 2">DSM 17740</strain>
    </source>
</reference>
<proteinExistence type="predicted"/>
<keyword evidence="2" id="KW-1185">Reference proteome</keyword>
<evidence type="ECO:0000313" key="1">
    <source>
        <dbReference type="EMBL" id="MDQ0337641.1"/>
    </source>
</evidence>
<gene>
    <name evidence="1" type="ORF">J2S00_000411</name>
</gene>
<protein>
    <recommendedName>
        <fullName evidence="3">Helicase XPB/Ssl2 N-terminal domain-containing protein</fullName>
    </recommendedName>
</protein>
<accession>A0ABU0CMJ7</accession>
<dbReference type="EMBL" id="JAUSUQ010000001">
    <property type="protein sequence ID" value="MDQ0337641.1"/>
    <property type="molecule type" value="Genomic_DNA"/>
</dbReference>
<evidence type="ECO:0000313" key="2">
    <source>
        <dbReference type="Proteomes" id="UP001232445"/>
    </source>
</evidence>
<dbReference type="Proteomes" id="UP001232445">
    <property type="component" value="Unassembled WGS sequence"/>
</dbReference>